<reference evidence="2" key="1">
    <citation type="submission" date="2024-09" db="EMBL/GenBank/DDBJ databases">
        <authorList>
            <person name="Sun Q."/>
        </authorList>
    </citation>
    <scope>NUCLEOTIDE SEQUENCE [LARGE SCALE GENOMIC DNA]</scope>
    <source>
        <strain evidence="2">JCM 31273</strain>
    </source>
</reference>
<dbReference type="AlphaFoldDB" id="A0ABD5MNM9"/>
<dbReference type="Proteomes" id="UP001589595">
    <property type="component" value="Unassembled WGS sequence"/>
</dbReference>
<dbReference type="RefSeq" id="WP_222922667.1">
    <property type="nucleotide sequence ID" value="NZ_CP082286.1"/>
</dbReference>
<comment type="caution">
    <text evidence="2">The sequence shown here is derived from an EMBL/GenBank/DDBJ whole genome shotgun (WGS) entry which is preliminary data.</text>
</comment>
<evidence type="ECO:0008006" key="4">
    <source>
        <dbReference type="Google" id="ProtNLM"/>
    </source>
</evidence>
<protein>
    <recommendedName>
        <fullName evidence="4">CopG family transcriptional regulator</fullName>
    </recommendedName>
</protein>
<accession>A0ABD5MNM9</accession>
<gene>
    <name evidence="2" type="ORF">ACFFOL_08290</name>
</gene>
<name>A0ABD5MNM9_9EURY</name>
<organism evidence="2 3">
    <name type="scientific">Halobaculum roseum</name>
    <dbReference type="NCBI Taxonomy" id="2175149"/>
    <lineage>
        <taxon>Archaea</taxon>
        <taxon>Methanobacteriati</taxon>
        <taxon>Methanobacteriota</taxon>
        <taxon>Stenosarchaea group</taxon>
        <taxon>Halobacteria</taxon>
        <taxon>Halobacteriales</taxon>
        <taxon>Haloferacaceae</taxon>
        <taxon>Halobaculum</taxon>
    </lineage>
</organism>
<sequence>MITNREISSRAVFEEALDELVESARANDVPDEALAEALRTRAVGVDEGGAEESSETDRSAAAGDAQR</sequence>
<evidence type="ECO:0000256" key="1">
    <source>
        <dbReference type="SAM" id="MobiDB-lite"/>
    </source>
</evidence>
<proteinExistence type="predicted"/>
<keyword evidence="3" id="KW-1185">Reference proteome</keyword>
<evidence type="ECO:0000313" key="2">
    <source>
        <dbReference type="EMBL" id="MFB9824170.1"/>
    </source>
</evidence>
<dbReference type="GeneID" id="67209998"/>
<evidence type="ECO:0000313" key="3">
    <source>
        <dbReference type="Proteomes" id="UP001589595"/>
    </source>
</evidence>
<dbReference type="EMBL" id="JBHMAJ010000006">
    <property type="protein sequence ID" value="MFB9824170.1"/>
    <property type="molecule type" value="Genomic_DNA"/>
</dbReference>
<feature type="region of interest" description="Disordered" evidence="1">
    <location>
        <begin position="42"/>
        <end position="67"/>
    </location>
</feature>